<feature type="compositionally biased region" description="Basic residues" evidence="1">
    <location>
        <begin position="678"/>
        <end position="699"/>
    </location>
</feature>
<sequence>MMSAFLARGKGLQPTFASNPEQIAKEAKVAKKKLAFEFFTQRLGLPPKAPNGRPSAEYLAKASTRENLVKQFMTETESRTTTAQAWYEDSILPDLPPPVSITPAILVANETKQYFSKDPAVQKLYDDMWHVWAADGSHAGFKTINQWITDVKTAYNIAVPHSTAGDYRKKYMTLYDECKSNKWESNGPTALKMKRQALRIRPNLIETVVTAAKERIQRKAEMELPSDRMKLGPDATSELIALCVEHKDYPGFGVEVVAAFANQVHQKHYPFEPAWTPSSTYAYWFLLAQADFVNRRVTGSKATVAQVVEQERLFGLLLDELAILIHNGMPLSHLVCCDEYCAHLIPQGDRKWELKGAKHVESMFPKDKRQYTGNLAVDATGKVVAVHMILAGKTDRSLPSPDTREMFPHFVFHKTNNHWCDHETKVGFVVRIYSVLREKEAARSRVSVDRITSVPCVLLLDCWPVNLTVKFRTEIKEKCPGMLLFFIPAGGTGTYQINDTHLHKPLKDMLKNLASSFIFRVLTELKERKTADLMLGLQPLEAEANRITSLKRRLKMESLKDLAVDWTDKACRRLEEVGDDGLNIIQKGWKDIYLDKVLNPEFVAAACVPELKEREDAAQAAILVDAAGKPLGEVIAALAEVRSIVAAAARAAEDNPIGWDDVQVVARAEAAFHEGQIPKKKKLRSATKPRGGRGKSLKRKAGEVSVVEALVTERATKASRKGPANASRAPLKAEMRAFLRSKEVELPGRGLLKEMETGIEARGWWAELKEFVAESRKQDVEKTHEKGNDIGEEGGVEEEEAEGVAENEEKEENEGKDESEEEDQSSEDDDSDDDDFENVEEVW</sequence>
<proteinExistence type="predicted"/>
<dbReference type="Proteomes" id="UP000193642">
    <property type="component" value="Unassembled WGS sequence"/>
</dbReference>
<evidence type="ECO:0000256" key="1">
    <source>
        <dbReference type="SAM" id="MobiDB-lite"/>
    </source>
</evidence>
<feature type="compositionally biased region" description="Basic and acidic residues" evidence="1">
    <location>
        <begin position="775"/>
        <end position="789"/>
    </location>
</feature>
<reference evidence="2 3" key="1">
    <citation type="submission" date="2016-07" db="EMBL/GenBank/DDBJ databases">
        <title>Pervasive Adenine N6-methylation of Active Genes in Fungi.</title>
        <authorList>
            <consortium name="DOE Joint Genome Institute"/>
            <person name="Mondo S.J."/>
            <person name="Dannebaum R.O."/>
            <person name="Kuo R.C."/>
            <person name="Labutti K."/>
            <person name="Haridas S."/>
            <person name="Kuo A."/>
            <person name="Salamov A."/>
            <person name="Ahrendt S.R."/>
            <person name="Lipzen A."/>
            <person name="Sullivan W."/>
            <person name="Andreopoulos W.B."/>
            <person name="Clum A."/>
            <person name="Lindquist E."/>
            <person name="Daum C."/>
            <person name="Ramamoorthy G.K."/>
            <person name="Gryganskyi A."/>
            <person name="Culley D."/>
            <person name="Magnuson J.K."/>
            <person name="James T.Y."/>
            <person name="O'Malley M.A."/>
            <person name="Stajich J.E."/>
            <person name="Spatafora J.W."/>
            <person name="Visel A."/>
            <person name="Grigoriev I.V."/>
        </authorList>
    </citation>
    <scope>NUCLEOTIDE SEQUENCE [LARGE SCALE GENOMIC DNA]</scope>
    <source>
        <strain evidence="2 3">JEL800</strain>
    </source>
</reference>
<dbReference type="AlphaFoldDB" id="A0A1Y2BV16"/>
<name>A0A1Y2BV16_9FUNG</name>
<dbReference type="OrthoDB" id="3341102at2759"/>
<accession>A0A1Y2BV16</accession>
<keyword evidence="3" id="KW-1185">Reference proteome</keyword>
<feature type="compositionally biased region" description="Acidic residues" evidence="1">
    <location>
        <begin position="790"/>
        <end position="843"/>
    </location>
</feature>
<feature type="region of interest" description="Disordered" evidence="1">
    <location>
        <begin position="775"/>
        <end position="843"/>
    </location>
</feature>
<comment type="caution">
    <text evidence="2">The sequence shown here is derived from an EMBL/GenBank/DDBJ whole genome shotgun (WGS) entry which is preliminary data.</text>
</comment>
<feature type="region of interest" description="Disordered" evidence="1">
    <location>
        <begin position="677"/>
        <end position="700"/>
    </location>
</feature>
<evidence type="ECO:0000313" key="3">
    <source>
        <dbReference type="Proteomes" id="UP000193642"/>
    </source>
</evidence>
<evidence type="ECO:0008006" key="4">
    <source>
        <dbReference type="Google" id="ProtNLM"/>
    </source>
</evidence>
<gene>
    <name evidence="2" type="ORF">BCR33DRAFT_741462</name>
</gene>
<evidence type="ECO:0000313" key="2">
    <source>
        <dbReference type="EMBL" id="ORY38600.1"/>
    </source>
</evidence>
<dbReference type="EMBL" id="MCGO01000043">
    <property type="protein sequence ID" value="ORY38600.1"/>
    <property type="molecule type" value="Genomic_DNA"/>
</dbReference>
<organism evidence="2 3">
    <name type="scientific">Rhizoclosmatium globosum</name>
    <dbReference type="NCBI Taxonomy" id="329046"/>
    <lineage>
        <taxon>Eukaryota</taxon>
        <taxon>Fungi</taxon>
        <taxon>Fungi incertae sedis</taxon>
        <taxon>Chytridiomycota</taxon>
        <taxon>Chytridiomycota incertae sedis</taxon>
        <taxon>Chytridiomycetes</taxon>
        <taxon>Chytridiales</taxon>
        <taxon>Chytriomycetaceae</taxon>
        <taxon>Rhizoclosmatium</taxon>
    </lineage>
</organism>
<protein>
    <recommendedName>
        <fullName evidence="4">DDE-1 domain-containing protein</fullName>
    </recommendedName>
</protein>